<dbReference type="EMBL" id="KZ559173">
    <property type="protein sequence ID" value="PLB34734.1"/>
    <property type="molecule type" value="Genomic_DNA"/>
</dbReference>
<dbReference type="InterPro" id="IPR040632">
    <property type="entry name" value="Sulfotransfer_4"/>
</dbReference>
<dbReference type="Gene3D" id="3.40.50.300">
    <property type="entry name" value="P-loop containing nucleotide triphosphate hydrolases"/>
    <property type="match status" value="1"/>
</dbReference>
<evidence type="ECO:0000313" key="2">
    <source>
        <dbReference type="EMBL" id="PLB34734.1"/>
    </source>
</evidence>
<protein>
    <recommendedName>
        <fullName evidence="4">P-loop containing nucleoside triphosphate hydrolase protein</fullName>
    </recommendedName>
</protein>
<dbReference type="Proteomes" id="UP000234585">
    <property type="component" value="Unassembled WGS sequence"/>
</dbReference>
<organism evidence="2 3">
    <name type="scientific">Aspergillus candidus</name>
    <dbReference type="NCBI Taxonomy" id="41067"/>
    <lineage>
        <taxon>Eukaryota</taxon>
        <taxon>Fungi</taxon>
        <taxon>Dikarya</taxon>
        <taxon>Ascomycota</taxon>
        <taxon>Pezizomycotina</taxon>
        <taxon>Eurotiomycetes</taxon>
        <taxon>Eurotiomycetidae</taxon>
        <taxon>Eurotiales</taxon>
        <taxon>Aspergillaceae</taxon>
        <taxon>Aspergillus</taxon>
        <taxon>Aspergillus subgen. Circumdati</taxon>
    </lineage>
</organism>
<dbReference type="AlphaFoldDB" id="A0A2I2F279"/>
<accession>A0A2I2F279</accession>
<name>A0A2I2F279_ASPCN</name>
<evidence type="ECO:0000313" key="3">
    <source>
        <dbReference type="Proteomes" id="UP000234585"/>
    </source>
</evidence>
<dbReference type="OrthoDB" id="408152at2759"/>
<dbReference type="GeneID" id="36521137"/>
<gene>
    <name evidence="2" type="ORF">BDW47DRAFT_111556</name>
</gene>
<reference evidence="2 3" key="1">
    <citation type="submission" date="2017-12" db="EMBL/GenBank/DDBJ databases">
        <authorList>
            <consortium name="DOE Joint Genome Institute"/>
            <person name="Haridas S."/>
            <person name="Kjaerbolling I."/>
            <person name="Vesth T.C."/>
            <person name="Frisvad J.C."/>
            <person name="Nybo J.L."/>
            <person name="Theobald S."/>
            <person name="Kuo A."/>
            <person name="Bowyer P."/>
            <person name="Matsuda Y."/>
            <person name="Mondo S."/>
            <person name="Lyhne E.K."/>
            <person name="Kogle M.E."/>
            <person name="Clum A."/>
            <person name="Lipzen A."/>
            <person name="Salamov A."/>
            <person name="Ngan C.Y."/>
            <person name="Daum C."/>
            <person name="Chiniquy J."/>
            <person name="Barry K."/>
            <person name="LaButti K."/>
            <person name="Simmons B.A."/>
            <person name="Magnuson J.K."/>
            <person name="Mortensen U.H."/>
            <person name="Larsen T.O."/>
            <person name="Grigoriev I.V."/>
            <person name="Baker S.E."/>
            <person name="Andersen M.R."/>
            <person name="Nordberg H.P."/>
            <person name="Cantor M.N."/>
            <person name="Hua S.X."/>
        </authorList>
    </citation>
    <scope>NUCLEOTIDE SEQUENCE [LARGE SCALE GENOMIC DNA]</scope>
    <source>
        <strain evidence="2 3">CBS 102.13</strain>
    </source>
</reference>
<keyword evidence="1" id="KW-0472">Membrane</keyword>
<dbReference type="InterPro" id="IPR027417">
    <property type="entry name" value="P-loop_NTPase"/>
</dbReference>
<dbReference type="PANTHER" id="PTHR36978:SF8">
    <property type="entry name" value="NAD DEPENDENT EPIMERASE_DEHYDRATASE"/>
    <property type="match status" value="1"/>
</dbReference>
<feature type="transmembrane region" description="Helical" evidence="1">
    <location>
        <begin position="224"/>
        <end position="242"/>
    </location>
</feature>
<dbReference type="Pfam" id="PF17784">
    <property type="entry name" value="Sulfotransfer_4"/>
    <property type="match status" value="1"/>
</dbReference>
<dbReference type="PANTHER" id="PTHR36978">
    <property type="entry name" value="P-LOOP CONTAINING NUCLEOTIDE TRIPHOSPHATE HYDROLASE"/>
    <property type="match status" value="1"/>
</dbReference>
<sequence>MQVLAVGPSRSGTGSLRAALLQLGYDHCYHGLDIVDHPEDDLAWHRLRLKRERGGSLTAADFDAVIGHGAGITDHVAAAFAPELIAAYPDAKVILNIRQDVDAWHRSVMEILDPLHQSWTFWFRSWFCSELFWMQEGFIRGNWNIFYRGSFEKNSRRALDEHCLRVRRLVHPDRLLEWDIHDGWEPLCRFLGKPVPQTPFPTLNRGLQYEKLFRDRIERADRNINRCIAMVVMVMMALWVVVLG</sequence>
<evidence type="ECO:0000256" key="1">
    <source>
        <dbReference type="SAM" id="Phobius"/>
    </source>
</evidence>
<dbReference type="STRING" id="41067.A0A2I2F279"/>
<keyword evidence="1" id="KW-1133">Transmembrane helix</keyword>
<keyword evidence="3" id="KW-1185">Reference proteome</keyword>
<dbReference type="RefSeq" id="XP_024668746.1">
    <property type="nucleotide sequence ID" value="XM_024813977.1"/>
</dbReference>
<dbReference type="SUPFAM" id="SSF52540">
    <property type="entry name" value="P-loop containing nucleoside triphosphate hydrolases"/>
    <property type="match status" value="1"/>
</dbReference>
<evidence type="ECO:0008006" key="4">
    <source>
        <dbReference type="Google" id="ProtNLM"/>
    </source>
</evidence>
<proteinExistence type="predicted"/>
<keyword evidence="1" id="KW-0812">Transmembrane</keyword>